<evidence type="ECO:0000313" key="4">
    <source>
        <dbReference type="EMBL" id="CAD8140739.1"/>
    </source>
</evidence>
<feature type="transmembrane region" description="Helical" evidence="1">
    <location>
        <begin position="424"/>
        <end position="443"/>
    </location>
</feature>
<keyword evidence="1" id="KW-0812">Transmembrane</keyword>
<dbReference type="AlphaFoldDB" id="A0A8S1SN68"/>
<keyword evidence="2" id="KW-0732">Signal</keyword>
<evidence type="ECO:0000256" key="2">
    <source>
        <dbReference type="SAM" id="SignalP"/>
    </source>
</evidence>
<feature type="domain" description="Acyltransferase 3" evidence="3">
    <location>
        <begin position="203"/>
        <end position="598"/>
    </location>
</feature>
<organism evidence="4 5">
    <name type="scientific">Paramecium octaurelia</name>
    <dbReference type="NCBI Taxonomy" id="43137"/>
    <lineage>
        <taxon>Eukaryota</taxon>
        <taxon>Sar</taxon>
        <taxon>Alveolata</taxon>
        <taxon>Ciliophora</taxon>
        <taxon>Intramacronucleata</taxon>
        <taxon>Oligohymenophorea</taxon>
        <taxon>Peniculida</taxon>
        <taxon>Parameciidae</taxon>
        <taxon>Paramecium</taxon>
    </lineage>
</organism>
<feature type="transmembrane region" description="Helical" evidence="1">
    <location>
        <begin position="581"/>
        <end position="602"/>
    </location>
</feature>
<dbReference type="PANTHER" id="PTHR11161:SF0">
    <property type="entry name" value="O-ACYLTRANSFERASE LIKE PROTEIN"/>
    <property type="match status" value="1"/>
</dbReference>
<feature type="transmembrane region" description="Helical" evidence="1">
    <location>
        <begin position="138"/>
        <end position="156"/>
    </location>
</feature>
<feature type="transmembrane region" description="Helical" evidence="1">
    <location>
        <begin position="464"/>
        <end position="484"/>
    </location>
</feature>
<accession>A0A8S1SN68</accession>
<evidence type="ECO:0000256" key="1">
    <source>
        <dbReference type="SAM" id="Phobius"/>
    </source>
</evidence>
<feature type="chain" id="PRO_5035915340" description="Acyltransferase 3 domain-containing protein" evidence="2">
    <location>
        <begin position="16"/>
        <end position="631"/>
    </location>
</feature>
<reference evidence="4" key="1">
    <citation type="submission" date="2021-01" db="EMBL/GenBank/DDBJ databases">
        <authorList>
            <consortium name="Genoscope - CEA"/>
            <person name="William W."/>
        </authorList>
    </citation>
    <scope>NUCLEOTIDE SEQUENCE</scope>
</reference>
<evidence type="ECO:0000313" key="5">
    <source>
        <dbReference type="Proteomes" id="UP000683925"/>
    </source>
</evidence>
<dbReference type="InterPro" id="IPR002656">
    <property type="entry name" value="Acyl_transf_3_dom"/>
</dbReference>
<dbReference type="PANTHER" id="PTHR11161">
    <property type="entry name" value="O-ACYLTRANSFERASE"/>
    <property type="match status" value="1"/>
</dbReference>
<feature type="transmembrane region" description="Helical" evidence="1">
    <location>
        <begin position="208"/>
        <end position="228"/>
    </location>
</feature>
<gene>
    <name evidence="4" type="ORF">POCTA_138.1.T0120060</name>
</gene>
<evidence type="ECO:0000259" key="3">
    <source>
        <dbReference type="Pfam" id="PF01757"/>
    </source>
</evidence>
<dbReference type="GO" id="GO:0016747">
    <property type="term" value="F:acyltransferase activity, transferring groups other than amino-acyl groups"/>
    <property type="evidence" value="ECO:0007669"/>
    <property type="project" value="InterPro"/>
</dbReference>
<comment type="caution">
    <text evidence="4">The sequence shown here is derived from an EMBL/GenBank/DDBJ whole genome shotgun (WGS) entry which is preliminary data.</text>
</comment>
<dbReference type="OrthoDB" id="292729at2759"/>
<keyword evidence="1" id="KW-0472">Membrane</keyword>
<feature type="transmembrane region" description="Helical" evidence="1">
    <location>
        <begin position="546"/>
        <end position="569"/>
    </location>
</feature>
<dbReference type="Pfam" id="PF01757">
    <property type="entry name" value="Acyl_transf_3"/>
    <property type="match status" value="1"/>
</dbReference>
<keyword evidence="1" id="KW-1133">Transmembrane helix</keyword>
<feature type="transmembrane region" description="Helical" evidence="1">
    <location>
        <begin position="248"/>
        <end position="269"/>
    </location>
</feature>
<feature type="transmembrane region" description="Helical" evidence="1">
    <location>
        <begin position="381"/>
        <end position="404"/>
    </location>
</feature>
<keyword evidence="5" id="KW-1185">Reference proteome</keyword>
<feature type="transmembrane region" description="Helical" evidence="1">
    <location>
        <begin position="504"/>
        <end position="534"/>
    </location>
</feature>
<dbReference type="OMA" id="QHFSNYD"/>
<dbReference type="InterPro" id="IPR052728">
    <property type="entry name" value="O2_lipid_transport_reg"/>
</dbReference>
<name>A0A8S1SN68_PAROT</name>
<dbReference type="Proteomes" id="UP000683925">
    <property type="component" value="Unassembled WGS sequence"/>
</dbReference>
<dbReference type="EMBL" id="CAJJDP010000011">
    <property type="protein sequence ID" value="CAD8140739.1"/>
    <property type="molecule type" value="Genomic_DNA"/>
</dbReference>
<feature type="signal peptide" evidence="2">
    <location>
        <begin position="1"/>
        <end position="15"/>
    </location>
</feature>
<protein>
    <recommendedName>
        <fullName evidence="3">Acyltransferase 3 domain-containing protein</fullName>
    </recommendedName>
</protein>
<feature type="transmembrane region" description="Helical" evidence="1">
    <location>
        <begin position="350"/>
        <end position="374"/>
    </location>
</feature>
<feature type="transmembrane region" description="Helical" evidence="1">
    <location>
        <begin position="290"/>
        <end position="311"/>
    </location>
</feature>
<sequence>MLILIFASIFHLGLTGHEQCIQQLNEFLSLPMPIQFMVAPKQVQMSGDWANKFGFYDMCLREEYHYSSVMVKQNPITFFYGFCHSNICEANDFNQPDAQEIIKDKLGKSIISQISPINLGQASYLFVDPVTHYPDFSVGAYLTVIIIFILFCLGLMDPYKRLLYALTDSEIKKPKGIIGDFSLIENYNKLMNLKTIDPNLAIFNGVRAIAFMMVVYGHSSLLIIQATFQTELLLALQSQRAIITVDMLYSVDIFFWLGGFFLAFVMCETKRAKSLAKNPASIFLVVLHRLLRIWPCYLICIMINSYILPYLGEGPRWWSAMNYTACTAGAFRNLLFIDNFFHDWEICFGWGWYLTSDIQLFIICLIPMTCYALGYKRISKYLITGMIISSVIYGIVLCFHYNFLIPAKVTGNQDFYYHYYVNSLARSPPYFFGLLMGMLYREFKQKEENCFLGLLHEKAKDPKFRLLFQIICYVIGFGIISWLVFGWKSAYISPDPKYWPYWFQHLYCALCRLTFVFGVACLCLPNMIGIYDIFNRKAMNNTIFKFAAKISFACYLIHYMVLLILNYTFYITPTYITQEVIQLFVGCTVITMVAGVFLTLLVEMPFGTLQVKLIDSITKPRKKQQQALLEQ</sequence>
<proteinExistence type="predicted"/>